<feature type="transmembrane region" description="Helical" evidence="1">
    <location>
        <begin position="430"/>
        <end position="450"/>
    </location>
</feature>
<evidence type="ECO:0000256" key="1">
    <source>
        <dbReference type="SAM" id="Phobius"/>
    </source>
</evidence>
<dbReference type="SUPFAM" id="SSF82866">
    <property type="entry name" value="Multidrug efflux transporter AcrB transmembrane domain"/>
    <property type="match status" value="2"/>
</dbReference>
<feature type="transmembrane region" description="Helical" evidence="1">
    <location>
        <begin position="854"/>
        <end position="874"/>
    </location>
</feature>
<feature type="transmembrane region" description="Helical" evidence="1">
    <location>
        <begin position="881"/>
        <end position="901"/>
    </location>
</feature>
<dbReference type="InterPro" id="IPR027463">
    <property type="entry name" value="AcrB_DN_DC_subdom"/>
</dbReference>
<feature type="transmembrane region" description="Helical" evidence="1">
    <location>
        <begin position="982"/>
        <end position="1010"/>
    </location>
</feature>
<keyword evidence="1" id="KW-0472">Membrane</keyword>
<keyword evidence="1" id="KW-0812">Transmembrane</keyword>
<feature type="transmembrane region" description="Helical" evidence="1">
    <location>
        <begin position="385"/>
        <end position="409"/>
    </location>
</feature>
<dbReference type="Gene3D" id="1.20.1640.10">
    <property type="entry name" value="Multidrug efflux transporter AcrB transmembrane domain"/>
    <property type="match status" value="2"/>
</dbReference>
<dbReference type="RefSeq" id="WP_188452950.1">
    <property type="nucleotide sequence ID" value="NZ_BMFS01000014.1"/>
</dbReference>
<dbReference type="PRINTS" id="PR00702">
    <property type="entry name" value="ACRIFLAVINRP"/>
</dbReference>
<dbReference type="SUPFAM" id="SSF82693">
    <property type="entry name" value="Multidrug efflux transporter AcrB pore domain, PN1, PN2, PC1 and PC2 subdomains"/>
    <property type="match status" value="3"/>
</dbReference>
<dbReference type="Pfam" id="PF00873">
    <property type="entry name" value="ACR_tran"/>
    <property type="match status" value="1"/>
</dbReference>
<keyword evidence="1" id="KW-1133">Transmembrane helix</keyword>
<dbReference type="SUPFAM" id="SSF82714">
    <property type="entry name" value="Multidrug efflux transporter AcrB TolC docking domain, DN and DC subdomains"/>
    <property type="match status" value="2"/>
</dbReference>
<accession>A0ABQ1XZX4</accession>
<reference evidence="3" key="1">
    <citation type="journal article" date="2019" name="Int. J. Syst. Evol. Microbiol.">
        <title>The Global Catalogue of Microorganisms (GCM) 10K type strain sequencing project: providing services to taxonomists for standard genome sequencing and annotation.</title>
        <authorList>
            <consortium name="The Broad Institute Genomics Platform"/>
            <consortium name="The Broad Institute Genome Sequencing Center for Infectious Disease"/>
            <person name="Wu L."/>
            <person name="Ma J."/>
        </authorList>
    </citation>
    <scope>NUCLEOTIDE SEQUENCE [LARGE SCALE GENOMIC DNA]</scope>
    <source>
        <strain evidence="3">CGMCC 1.12766</strain>
    </source>
</reference>
<protein>
    <submittedName>
        <fullName evidence="2">Multidrug transporter</fullName>
    </submittedName>
</protein>
<comment type="caution">
    <text evidence="2">The sequence shown here is derived from an EMBL/GenBank/DDBJ whole genome shotgun (WGS) entry which is preliminary data.</text>
</comment>
<feature type="transmembrane region" description="Helical" evidence="1">
    <location>
        <begin position="359"/>
        <end position="379"/>
    </location>
</feature>
<evidence type="ECO:0000313" key="3">
    <source>
        <dbReference type="Proteomes" id="UP000648722"/>
    </source>
</evidence>
<dbReference type="Gene3D" id="3.30.70.1430">
    <property type="entry name" value="Multidrug efflux transporter AcrB pore domain"/>
    <property type="match status" value="2"/>
</dbReference>
<dbReference type="PANTHER" id="PTHR32063">
    <property type="match status" value="1"/>
</dbReference>
<feature type="transmembrane region" description="Helical" evidence="1">
    <location>
        <begin position="907"/>
        <end position="931"/>
    </location>
</feature>
<dbReference type="PANTHER" id="PTHR32063:SF14">
    <property type="entry name" value="BLL4319 PROTEIN"/>
    <property type="match status" value="1"/>
</dbReference>
<feature type="transmembrane region" description="Helical" evidence="1">
    <location>
        <begin position="956"/>
        <end position="976"/>
    </location>
</feature>
<dbReference type="InterPro" id="IPR001036">
    <property type="entry name" value="Acrflvin-R"/>
</dbReference>
<evidence type="ECO:0000313" key="2">
    <source>
        <dbReference type="EMBL" id="GGH07451.1"/>
    </source>
</evidence>
<name>A0ABQ1XZX4_9PROT</name>
<keyword evidence="3" id="KW-1185">Reference proteome</keyword>
<gene>
    <name evidence="2" type="ORF">GCM10007420_25160</name>
</gene>
<dbReference type="Gene3D" id="3.30.70.1320">
    <property type="entry name" value="Multidrug efflux transporter AcrB pore domain like"/>
    <property type="match status" value="1"/>
</dbReference>
<feature type="transmembrane region" description="Helical" evidence="1">
    <location>
        <begin position="462"/>
        <end position="480"/>
    </location>
</feature>
<dbReference type="Proteomes" id="UP000648722">
    <property type="component" value="Unassembled WGS sequence"/>
</dbReference>
<sequence>MTLSDIAVRRPVIAFVASALIVVFGVLGIRDLPLRELPDVDQPVVSVRADFPGANAEVMENQVTQPIEGALGGIEGVDTIRSSSEDGESRISITFRLGRDLEAAANDVREAVSRARRQLPPDVEEVIVTKQDSDARPFLWYNLLSESMTAEELTDYADRFLVDRFSVIDGISQVQIGGQRRYAMRIWLDPQAMAARQLTVADIENALRAENVELPGGSLETTSSQLVVRVERLFATEDSFRRLPITRGDGHIVRLGEIADVELAAEQERALFRGNGQNMIGIGFIRQSRSNAVAVADAIRAEADRVSPQLPEGMQLLNASDDTVFIRESINEVWRTLAVAATLVVLVIYLFLGSFRAAVIPAAVVPVCLIGVFAVLAAFGFSINILTLLALVLAIGLVVDDSIVVMENIQRRVDLGEPPKLASLQGARQVFFAVIATTATLVAVFVPLVVLPGLIGRIFTELAVAITGAVVLSSFVALTLSPMMSSKLVRPSEGVRGPARWVDKGVTRLRNAYKESLDVVLSLPWLIIPFVVAAVGGSVFLFSQLPSELTPPEDRGNFFSRFSAADGASFEYTAEQADIIEDILMEYVEAGELRRVLVVVPGFGGGSDFSSGIVVGTMTPWGERRPGMEIVNEVNQRLGQLTGVRAFASMRSSLGGGGGGGDDIQIVLQGSDYDLIDREADRLIATLEETNPNLLRARKDYEPTSPRLVVDIDRERAAALGVSVSDIGRTLQTHLGSRRMGQFIDRGEAYNVIAENRREQRSSQSDLEMLYVRGGAGELIPLSNLISLRETGEAQERNRFNRQRSITVSATLADGYTLGEAIDWLDSYSTSQLPADMATEYVGSAREFLESNNAMLFAFAMALLIVFLVLAAQFESFIQPLVIMLTVPLAVAGGLFGLYMAGSSLNIYSQIGLIILVGLAAKNGILIVEFANQLREEGMSVAEATLEAAATRFRPILMTGISTAIGAFPLVMAYGPGSESRITIGVVIFTGVMVATLFTLFVVPTAYAVFGKYTKTPNWVSRQLEKEARQAGQSLGGTDTIQQPAE</sequence>
<dbReference type="Gene3D" id="3.30.2090.10">
    <property type="entry name" value="Multidrug efflux transporter AcrB TolC docking domain, DN and DC subdomains"/>
    <property type="match status" value="2"/>
</dbReference>
<feature type="transmembrane region" description="Helical" evidence="1">
    <location>
        <begin position="333"/>
        <end position="352"/>
    </location>
</feature>
<feature type="transmembrane region" description="Helical" evidence="1">
    <location>
        <begin position="12"/>
        <end position="29"/>
    </location>
</feature>
<feature type="transmembrane region" description="Helical" evidence="1">
    <location>
        <begin position="519"/>
        <end position="542"/>
    </location>
</feature>
<dbReference type="EMBL" id="BMFS01000014">
    <property type="protein sequence ID" value="GGH07451.1"/>
    <property type="molecule type" value="Genomic_DNA"/>
</dbReference>
<proteinExistence type="predicted"/>
<organism evidence="2 3">
    <name type="scientific">Glycocaulis albus</name>
    <dbReference type="NCBI Taxonomy" id="1382801"/>
    <lineage>
        <taxon>Bacteria</taxon>
        <taxon>Pseudomonadati</taxon>
        <taxon>Pseudomonadota</taxon>
        <taxon>Alphaproteobacteria</taxon>
        <taxon>Maricaulales</taxon>
        <taxon>Maricaulaceae</taxon>
        <taxon>Glycocaulis</taxon>
    </lineage>
</organism>
<dbReference type="Gene3D" id="3.30.70.1440">
    <property type="entry name" value="Multidrug efflux transporter AcrB pore domain"/>
    <property type="match status" value="1"/>
</dbReference>